<dbReference type="EMBL" id="RCML01000500">
    <property type="protein sequence ID" value="KAG2975233.1"/>
    <property type="molecule type" value="Genomic_DNA"/>
</dbReference>
<dbReference type="EMBL" id="RCMG01000495">
    <property type="protein sequence ID" value="KAG2853167.1"/>
    <property type="molecule type" value="Genomic_DNA"/>
</dbReference>
<dbReference type="Proteomes" id="UP000774804">
    <property type="component" value="Unassembled WGS sequence"/>
</dbReference>
<dbReference type="InterPro" id="IPR013320">
    <property type="entry name" value="ConA-like_dom_sf"/>
</dbReference>
<dbReference type="Proteomes" id="UP000735874">
    <property type="component" value="Unassembled WGS sequence"/>
</dbReference>
<evidence type="ECO:0000313" key="6">
    <source>
        <dbReference type="EMBL" id="KAG2975233.1"/>
    </source>
</evidence>
<evidence type="ECO:0000256" key="1">
    <source>
        <dbReference type="ARBA" id="ARBA00005519"/>
    </source>
</evidence>
<dbReference type="Proteomes" id="UP000251314">
    <property type="component" value="Unassembled WGS sequence"/>
</dbReference>
<evidence type="ECO:0000313" key="3">
    <source>
        <dbReference type="EMBL" id="KAG2853167.1"/>
    </source>
</evidence>
<evidence type="ECO:0008006" key="10">
    <source>
        <dbReference type="Google" id="ProtNLM"/>
    </source>
</evidence>
<keyword evidence="2" id="KW-0119">Carbohydrate metabolism</keyword>
<proteinExistence type="inferred from homology"/>
<dbReference type="VEuPathDB" id="FungiDB:PC110_g4388"/>
<sequence length="283" mass="30852">MAGLLSGWDHQQASSCKMARARLTHSHSVSNLLHPTQLSSKIMKLSIAALALAAAASSTNAQEFCGRDDFKVVGDYTVYNNLWGQDNDKTGGQCTTVDSSSGSEIAWQTSFNWAGDNWQVKSYANAALKFDPVQISNVKSIPTTMEYTYKYDGNIITNVAYDLFTSPSIGGETAYELMVWLAALGGAWPLTTTGQPIKSVTLGGVEFNLYQGWNNKTKVFTYVAKNMATSFSADLKQFFDELPADNTIETTQYLTHMQAGTEPFQGKNATMTVSKYSAAVQTV</sequence>
<dbReference type="Pfam" id="PF01670">
    <property type="entry name" value="Glyco_hydro_12"/>
    <property type="match status" value="1"/>
</dbReference>
<keyword evidence="2" id="KW-0624">Polysaccharide degradation</keyword>
<evidence type="ECO:0000313" key="4">
    <source>
        <dbReference type="EMBL" id="KAG2908955.1"/>
    </source>
</evidence>
<dbReference type="STRING" id="29920.A0A329SV19"/>
<dbReference type="EMBL" id="RCMI01000479">
    <property type="protein sequence ID" value="KAG2908955.1"/>
    <property type="molecule type" value="Genomic_DNA"/>
</dbReference>
<evidence type="ECO:0000313" key="7">
    <source>
        <dbReference type="EMBL" id="KAG3216578.1"/>
    </source>
</evidence>
<dbReference type="AlphaFoldDB" id="A0A329SV19"/>
<dbReference type="SUPFAM" id="SSF49899">
    <property type="entry name" value="Concanavalin A-like lectins/glucanases"/>
    <property type="match status" value="1"/>
</dbReference>
<reference evidence="8 9" key="1">
    <citation type="submission" date="2018-01" db="EMBL/GenBank/DDBJ databases">
        <title>Draft genome of the strawberry crown rot pathogen Phytophthora cactorum.</title>
        <authorList>
            <person name="Armitage A.D."/>
            <person name="Lysoe E."/>
            <person name="Nellist C.F."/>
            <person name="Harrison R.J."/>
            <person name="Brurberg M.B."/>
        </authorList>
    </citation>
    <scope>NUCLEOTIDE SEQUENCE [LARGE SCALE GENOMIC DNA]</scope>
    <source>
        <strain evidence="8 9">10300</strain>
    </source>
</reference>
<dbReference type="InterPro" id="IPR013319">
    <property type="entry name" value="GH11/12"/>
</dbReference>
<dbReference type="EMBL" id="RCMV01000475">
    <property type="protein sequence ID" value="KAG3216578.1"/>
    <property type="molecule type" value="Genomic_DNA"/>
</dbReference>
<dbReference type="EMBL" id="RCMK01000223">
    <property type="protein sequence ID" value="KAG2942837.1"/>
    <property type="molecule type" value="Genomic_DNA"/>
</dbReference>
<dbReference type="Proteomes" id="UP000697107">
    <property type="component" value="Unassembled WGS sequence"/>
</dbReference>
<dbReference type="InterPro" id="IPR002594">
    <property type="entry name" value="GH12"/>
</dbReference>
<keyword evidence="2" id="KW-0378">Hydrolase</keyword>
<organism evidence="8 9">
    <name type="scientific">Phytophthora cactorum</name>
    <dbReference type="NCBI Taxonomy" id="29920"/>
    <lineage>
        <taxon>Eukaryota</taxon>
        <taxon>Sar</taxon>
        <taxon>Stramenopiles</taxon>
        <taxon>Oomycota</taxon>
        <taxon>Peronosporomycetes</taxon>
        <taxon>Peronosporales</taxon>
        <taxon>Peronosporaceae</taxon>
        <taxon>Phytophthora</taxon>
    </lineage>
</organism>
<comment type="similarity">
    <text evidence="1 2">Belongs to the glycosyl hydrolase 12 (cellulase H) family.</text>
</comment>
<dbReference type="GO" id="GO:0008810">
    <property type="term" value="F:cellulase activity"/>
    <property type="evidence" value="ECO:0007669"/>
    <property type="project" value="InterPro"/>
</dbReference>
<keyword evidence="9" id="KW-1185">Reference proteome</keyword>
<dbReference type="Gene3D" id="2.60.120.180">
    <property type="match status" value="1"/>
</dbReference>
<accession>A0A329SV19</accession>
<dbReference type="OrthoDB" id="95118at2759"/>
<reference evidence="7" key="2">
    <citation type="submission" date="2018-05" db="EMBL/GenBank/DDBJ databases">
        <title>Effector identification in a new, highly contiguous assembly of the strawberry crown rot pathogen Phytophthora cactorum.</title>
        <authorList>
            <person name="Armitage A.D."/>
            <person name="Nellist C.F."/>
            <person name="Bates H."/>
            <person name="Vickerstaff R.J."/>
            <person name="Harrison R.J."/>
        </authorList>
    </citation>
    <scope>NUCLEOTIDE SEQUENCE</scope>
    <source>
        <strain evidence="3">15-7</strain>
        <strain evidence="4">4032</strain>
        <strain evidence="5">4040</strain>
        <strain evidence="6">P415</strain>
        <strain evidence="7">P421</strain>
    </source>
</reference>
<gene>
    <name evidence="8" type="ORF">PC110_g4388</name>
    <name evidence="3" type="ORF">PC113_g14389</name>
    <name evidence="4" type="ORF">PC115_g13432</name>
    <name evidence="5" type="ORF">PC117_g9621</name>
    <name evidence="6" type="ORF">PC118_g14048</name>
    <name evidence="7" type="ORF">PC129_g12568</name>
</gene>
<name>A0A329SV19_9STRA</name>
<protein>
    <recommendedName>
        <fullName evidence="10">Concanavalin A-like lectin/glucanase domain</fullName>
    </recommendedName>
</protein>
<dbReference type="Proteomes" id="UP000760860">
    <property type="component" value="Unassembled WGS sequence"/>
</dbReference>
<dbReference type="Proteomes" id="UP000736787">
    <property type="component" value="Unassembled WGS sequence"/>
</dbReference>
<keyword evidence="2" id="KW-0326">Glycosidase</keyword>
<evidence type="ECO:0000313" key="5">
    <source>
        <dbReference type="EMBL" id="KAG2942837.1"/>
    </source>
</evidence>
<evidence type="ECO:0000256" key="2">
    <source>
        <dbReference type="RuleBase" id="RU361163"/>
    </source>
</evidence>
<comment type="caution">
    <text evidence="8">The sequence shown here is derived from an EMBL/GenBank/DDBJ whole genome shotgun (WGS) entry which is preliminary data.</text>
</comment>
<dbReference type="PANTHER" id="PTHR34002:SF9">
    <property type="entry name" value="XYLOGLUCAN-SPECIFIC ENDO-BETA-1,4-GLUCANASE A"/>
    <property type="match status" value="1"/>
</dbReference>
<evidence type="ECO:0000313" key="9">
    <source>
        <dbReference type="Proteomes" id="UP000251314"/>
    </source>
</evidence>
<dbReference type="GO" id="GO:0000272">
    <property type="term" value="P:polysaccharide catabolic process"/>
    <property type="evidence" value="ECO:0007669"/>
    <property type="project" value="UniProtKB-KW"/>
</dbReference>
<dbReference type="EMBL" id="MJFZ01000067">
    <property type="protein sequence ID" value="RAW39382.1"/>
    <property type="molecule type" value="Genomic_DNA"/>
</dbReference>
<evidence type="ECO:0000313" key="8">
    <source>
        <dbReference type="EMBL" id="RAW39382.1"/>
    </source>
</evidence>
<dbReference type="PANTHER" id="PTHR34002">
    <property type="entry name" value="BLR1656 PROTEIN"/>
    <property type="match status" value="1"/>
</dbReference>